<dbReference type="Gene3D" id="3.30.43.10">
    <property type="entry name" value="Uridine Diphospho-n-acetylenolpyruvylglucosamine Reductase, domain 2"/>
    <property type="match status" value="1"/>
</dbReference>
<keyword evidence="5" id="KW-0560">Oxidoreductase</keyword>
<dbReference type="Pfam" id="PF01565">
    <property type="entry name" value="FAD_binding_4"/>
    <property type="match status" value="1"/>
</dbReference>
<dbReference type="AlphaFoldDB" id="A0A4U3L1F3"/>
<proteinExistence type="inferred from homology"/>
<reference evidence="7 8" key="1">
    <citation type="submission" date="2019-05" db="EMBL/GenBank/DDBJ databases">
        <title>Panacibacter sp. strain 17mud1-8 Genome sequencing and assembly.</title>
        <authorList>
            <person name="Chhetri G."/>
        </authorList>
    </citation>
    <scope>NUCLEOTIDE SEQUENCE [LARGE SCALE GENOMIC DNA]</scope>
    <source>
        <strain evidence="7 8">17mud1-8</strain>
    </source>
</reference>
<dbReference type="PROSITE" id="PS00862">
    <property type="entry name" value="OX2_COVAL_FAD"/>
    <property type="match status" value="1"/>
</dbReference>
<dbReference type="InterPro" id="IPR016166">
    <property type="entry name" value="FAD-bd_PCMH"/>
</dbReference>
<dbReference type="InterPro" id="IPR050416">
    <property type="entry name" value="FAD-linked_Oxidoreductase"/>
</dbReference>
<organism evidence="7 8">
    <name type="scientific">Ilyomonas limi</name>
    <dbReference type="NCBI Taxonomy" id="2575867"/>
    <lineage>
        <taxon>Bacteria</taxon>
        <taxon>Pseudomonadati</taxon>
        <taxon>Bacteroidota</taxon>
        <taxon>Chitinophagia</taxon>
        <taxon>Chitinophagales</taxon>
        <taxon>Chitinophagaceae</taxon>
        <taxon>Ilyomonas</taxon>
    </lineage>
</organism>
<dbReference type="InterPro" id="IPR036318">
    <property type="entry name" value="FAD-bd_PCMH-like_sf"/>
</dbReference>
<evidence type="ECO:0000259" key="6">
    <source>
        <dbReference type="PROSITE" id="PS51387"/>
    </source>
</evidence>
<evidence type="ECO:0000313" key="8">
    <source>
        <dbReference type="Proteomes" id="UP000305848"/>
    </source>
</evidence>
<evidence type="ECO:0000256" key="4">
    <source>
        <dbReference type="ARBA" id="ARBA00022827"/>
    </source>
</evidence>
<dbReference type="SUPFAM" id="SSF56176">
    <property type="entry name" value="FAD-binding/transporter-associated domain-like"/>
    <property type="match status" value="1"/>
</dbReference>
<keyword evidence="8" id="KW-1185">Reference proteome</keyword>
<dbReference type="Gene3D" id="3.30.465.10">
    <property type="match status" value="1"/>
</dbReference>
<dbReference type="Gene3D" id="3.40.462.20">
    <property type="match status" value="1"/>
</dbReference>
<dbReference type="PROSITE" id="PS51387">
    <property type="entry name" value="FAD_PCMH"/>
    <property type="match status" value="1"/>
</dbReference>
<sequence length="458" mass="50632">MLTETAPDNSLAIKAKQLQQHIKGKIIFPEDENYHTEKAIWNGMIDRCPAMIVQCANTNDVLAAIQFARANNLLVSVRGGGHNVAGNSVCAGGLMIDLFKMKSIEIDTENNIAVVEPGVIWRELDAATIKYGLATTGGTVSDTGIAGLTLGGGIGWLMGKYGTACDNLIAAEVVTANGERLIANADNNTDLFWAIRGGGGNFGIITSFTYQLHPIEQNITGGMILYPMEVAKEVFQHYREYVKNAPDELMSYSGFIVTPDGLPVTMIFPAWMGAKEEAEKYLAPLRSFGSPLADMVGEMPYIQLQSALDAAAPKGLRRYWKSGYFTALSDELLDIFIEHVAERPSLLSPVLFFHIHGAIARKDISFNAFAHRRDQWDADIISQWIDPADDEKNIAWTRKLWKAIEPFTDSVYVNHLDSDDGNDRVKMAYGPNYAKLQAIKNKYDPENFFRLNNNIIPS</sequence>
<evidence type="ECO:0000256" key="2">
    <source>
        <dbReference type="ARBA" id="ARBA00005466"/>
    </source>
</evidence>
<dbReference type="OrthoDB" id="545125at2"/>
<comment type="cofactor">
    <cofactor evidence="1">
        <name>FAD</name>
        <dbReference type="ChEBI" id="CHEBI:57692"/>
    </cofactor>
</comment>
<dbReference type="RefSeq" id="WP_137261439.1">
    <property type="nucleotide sequence ID" value="NZ_SZQL01000006.1"/>
</dbReference>
<gene>
    <name evidence="7" type="ORF">FC093_08975</name>
</gene>
<dbReference type="InterPro" id="IPR006093">
    <property type="entry name" value="Oxy_OxRdtase_FAD_BS"/>
</dbReference>
<dbReference type="InterPro" id="IPR016169">
    <property type="entry name" value="FAD-bd_PCMH_sub2"/>
</dbReference>
<dbReference type="PANTHER" id="PTHR42973:SF39">
    <property type="entry name" value="FAD-BINDING PCMH-TYPE DOMAIN-CONTAINING PROTEIN"/>
    <property type="match status" value="1"/>
</dbReference>
<protein>
    <submittedName>
        <fullName evidence="7">FAD-binding oxidoreductase</fullName>
    </submittedName>
</protein>
<evidence type="ECO:0000256" key="5">
    <source>
        <dbReference type="ARBA" id="ARBA00023002"/>
    </source>
</evidence>
<evidence type="ECO:0000256" key="1">
    <source>
        <dbReference type="ARBA" id="ARBA00001974"/>
    </source>
</evidence>
<keyword evidence="3" id="KW-0285">Flavoprotein</keyword>
<evidence type="ECO:0000313" key="7">
    <source>
        <dbReference type="EMBL" id="TKK68818.1"/>
    </source>
</evidence>
<feature type="domain" description="FAD-binding PCMH-type" evidence="6">
    <location>
        <begin position="45"/>
        <end position="215"/>
    </location>
</feature>
<dbReference type="InterPro" id="IPR012951">
    <property type="entry name" value="BBE"/>
</dbReference>
<evidence type="ECO:0000256" key="3">
    <source>
        <dbReference type="ARBA" id="ARBA00022630"/>
    </source>
</evidence>
<dbReference type="GO" id="GO:0071949">
    <property type="term" value="F:FAD binding"/>
    <property type="evidence" value="ECO:0007669"/>
    <property type="project" value="InterPro"/>
</dbReference>
<comment type="similarity">
    <text evidence="2">Belongs to the oxygen-dependent FAD-linked oxidoreductase family.</text>
</comment>
<keyword evidence="4" id="KW-0274">FAD</keyword>
<dbReference type="Proteomes" id="UP000305848">
    <property type="component" value="Unassembled WGS sequence"/>
</dbReference>
<comment type="caution">
    <text evidence="7">The sequence shown here is derived from an EMBL/GenBank/DDBJ whole genome shotgun (WGS) entry which is preliminary data.</text>
</comment>
<dbReference type="Pfam" id="PF08031">
    <property type="entry name" value="BBE"/>
    <property type="match status" value="1"/>
</dbReference>
<dbReference type="GO" id="GO:0016491">
    <property type="term" value="F:oxidoreductase activity"/>
    <property type="evidence" value="ECO:0007669"/>
    <property type="project" value="UniProtKB-KW"/>
</dbReference>
<dbReference type="EMBL" id="SZQL01000006">
    <property type="protein sequence ID" value="TKK68818.1"/>
    <property type="molecule type" value="Genomic_DNA"/>
</dbReference>
<dbReference type="InterPro" id="IPR006094">
    <property type="entry name" value="Oxid_FAD_bind_N"/>
</dbReference>
<accession>A0A4U3L1F3</accession>
<name>A0A4U3L1F3_9BACT</name>
<dbReference type="PANTHER" id="PTHR42973">
    <property type="entry name" value="BINDING OXIDOREDUCTASE, PUTATIVE (AFU_ORTHOLOGUE AFUA_1G17690)-RELATED"/>
    <property type="match status" value="1"/>
</dbReference>
<dbReference type="InterPro" id="IPR016167">
    <property type="entry name" value="FAD-bd_PCMH_sub1"/>
</dbReference>